<gene>
    <name evidence="1" type="ORF">HDF15_001392</name>
</gene>
<reference evidence="1 2" key="1">
    <citation type="submission" date="2020-08" db="EMBL/GenBank/DDBJ databases">
        <title>Genomic Encyclopedia of Type Strains, Phase IV (KMG-V): Genome sequencing to study the core and pangenomes of soil and plant-associated prokaryotes.</title>
        <authorList>
            <person name="Whitman W."/>
        </authorList>
    </citation>
    <scope>NUCLEOTIDE SEQUENCE [LARGE SCALE GENOMIC DNA]</scope>
    <source>
        <strain evidence="1 2">X5P3</strain>
    </source>
</reference>
<accession>A0A7W7ZNC1</accession>
<protein>
    <submittedName>
        <fullName evidence="1">Uncharacterized protein</fullName>
    </submittedName>
</protein>
<comment type="caution">
    <text evidence="1">The sequence shown here is derived from an EMBL/GenBank/DDBJ whole genome shotgun (WGS) entry which is preliminary data.</text>
</comment>
<sequence>MNTITTAPAWESTPAPHLPLPNFSTISIIDTDSSVRRVGFTWPGNSSVSVAVFYSVESFLRSHAAASTDLLILGHTHSHPSECESILWVAELRPDLKVVLLNGEDFTLRRLSDLREPRQNSQSESKPSIRLAILSAFLSSCEALRPCTHKQPQPETVSQRLDHYRASGISSTYGLWTALAGSSAHS</sequence>
<evidence type="ECO:0000313" key="1">
    <source>
        <dbReference type="EMBL" id="MBB5063052.1"/>
    </source>
</evidence>
<dbReference type="EMBL" id="JACHIO010000005">
    <property type="protein sequence ID" value="MBB5063052.1"/>
    <property type="molecule type" value="Genomic_DNA"/>
</dbReference>
<evidence type="ECO:0000313" key="2">
    <source>
        <dbReference type="Proteomes" id="UP000584867"/>
    </source>
</evidence>
<organism evidence="1 2">
    <name type="scientific">Granulicella mallensis</name>
    <dbReference type="NCBI Taxonomy" id="940614"/>
    <lineage>
        <taxon>Bacteria</taxon>
        <taxon>Pseudomonadati</taxon>
        <taxon>Acidobacteriota</taxon>
        <taxon>Terriglobia</taxon>
        <taxon>Terriglobales</taxon>
        <taxon>Acidobacteriaceae</taxon>
        <taxon>Granulicella</taxon>
    </lineage>
</organism>
<dbReference type="AlphaFoldDB" id="A0A7W7ZNC1"/>
<name>A0A7W7ZNC1_9BACT</name>
<proteinExistence type="predicted"/>
<dbReference type="Proteomes" id="UP000584867">
    <property type="component" value="Unassembled WGS sequence"/>
</dbReference>